<dbReference type="OrthoDB" id="614457at2"/>
<evidence type="ECO:0000313" key="1">
    <source>
        <dbReference type="EMBL" id="ATL46863.1"/>
    </source>
</evidence>
<dbReference type="InterPro" id="IPR011990">
    <property type="entry name" value="TPR-like_helical_dom_sf"/>
</dbReference>
<dbReference type="EMBL" id="CP023777">
    <property type="protein sequence ID" value="ATL46863.1"/>
    <property type="molecule type" value="Genomic_DNA"/>
</dbReference>
<dbReference type="InterPro" id="IPR041662">
    <property type="entry name" value="SusD-like_2"/>
</dbReference>
<dbReference type="Proteomes" id="UP000220133">
    <property type="component" value="Chromosome"/>
</dbReference>
<keyword evidence="1" id="KW-0449">Lipoprotein</keyword>
<name>A0A291QSL5_9BACT</name>
<sequence>MKRLYHFWLAAAFIISVLALPGCSKFLDVNDNPNATETANLDLVLPSAQAAIVQAYGLQYTINGGMWMQYWTQNPYANQYKAIDSYNMEPANFDRQWSLLYATAASDLTTLTDGAGAAKNAQFSGVAYLLKAYTFQLLTDAFGDIPLSDALRGATVLNPKYDPQQQVYDSVFTWIKKGLSLLDPNSAYPIESGDLIYGGDVDSWIGFGNTMWLRAAMRICRVDEAKAKSEISALFATNPTFIQDDAQMEFQNVGGARSPIYAEAVALQVINIRSSATAIDRLKANNDPRIAKYYSQISAGGYVGLLQGDYNSQPTPGTYSSVSLNCIGPVAPVRLLSVAESYFLRSEARARGYSTESDAQSLYNEGVRASFTTQGLTTAAADTYLAQSSADAPDVAWPGDMATQIKRIITQKYFAFCGNETFEAWCDWRRTGYPDFLIRSVNSAFPGDTKPTRFLYPNVEITRNGNFPGAKLLTDKVWWDID</sequence>
<dbReference type="RefSeq" id="WP_098193249.1">
    <property type="nucleotide sequence ID" value="NZ_CP023777.1"/>
</dbReference>
<dbReference type="KEGG" id="cbae:COR50_06530"/>
<dbReference type="Pfam" id="PF12771">
    <property type="entry name" value="SusD-like_2"/>
    <property type="match status" value="1"/>
</dbReference>
<evidence type="ECO:0000313" key="2">
    <source>
        <dbReference type="Proteomes" id="UP000220133"/>
    </source>
</evidence>
<keyword evidence="2" id="KW-1185">Reference proteome</keyword>
<gene>
    <name evidence="1" type="ORF">COR50_06530</name>
</gene>
<reference evidence="1 2" key="1">
    <citation type="submission" date="2017-10" db="EMBL/GenBank/DDBJ databases">
        <title>Paenichitinophaga pekingensis gen. nov., sp. nov., isolated from activated sludge.</title>
        <authorList>
            <person name="Jin D."/>
            <person name="Kong X."/>
            <person name="Deng Y."/>
            <person name="Bai Z."/>
        </authorList>
    </citation>
    <scope>NUCLEOTIDE SEQUENCE [LARGE SCALE GENOMIC DNA]</scope>
    <source>
        <strain evidence="1 2">13</strain>
    </source>
</reference>
<dbReference type="SUPFAM" id="SSF48452">
    <property type="entry name" value="TPR-like"/>
    <property type="match status" value="1"/>
</dbReference>
<dbReference type="Gene3D" id="1.25.40.390">
    <property type="match status" value="1"/>
</dbReference>
<protein>
    <submittedName>
        <fullName evidence="1">SusD/RagB family nutrient-binding outer membrane lipoprotein</fullName>
    </submittedName>
</protein>
<organism evidence="1 2">
    <name type="scientific">Chitinophaga caeni</name>
    <dbReference type="NCBI Taxonomy" id="2029983"/>
    <lineage>
        <taxon>Bacteria</taxon>
        <taxon>Pseudomonadati</taxon>
        <taxon>Bacteroidota</taxon>
        <taxon>Chitinophagia</taxon>
        <taxon>Chitinophagales</taxon>
        <taxon>Chitinophagaceae</taxon>
        <taxon>Chitinophaga</taxon>
    </lineage>
</organism>
<proteinExistence type="predicted"/>
<dbReference type="AlphaFoldDB" id="A0A291QSL5"/>
<accession>A0A291QSL5</accession>